<reference evidence="2" key="1">
    <citation type="submission" date="2008-03" db="EMBL/GenBank/DDBJ databases">
        <title>Complete sequence of Thermoproteus neutrophilus V24Sta.</title>
        <authorList>
            <consortium name="US DOE Joint Genome Institute"/>
            <person name="Copeland A."/>
            <person name="Lucas S."/>
            <person name="Lapidus A."/>
            <person name="Glavina del Rio T."/>
            <person name="Dalin E."/>
            <person name="Tice H."/>
            <person name="Bruce D."/>
            <person name="Goodwin L."/>
            <person name="Pitluck S."/>
            <person name="Sims D."/>
            <person name="Brettin T."/>
            <person name="Detter J.C."/>
            <person name="Han C."/>
            <person name="Kuske C.R."/>
            <person name="Schmutz J."/>
            <person name="Larimer F."/>
            <person name="Land M."/>
            <person name="Hauser L."/>
            <person name="Kyrpides N."/>
            <person name="Mikhailova N."/>
            <person name="Biddle J.F."/>
            <person name="Zhang Z."/>
            <person name="Fitz-Gibbon S.T."/>
            <person name="Lowe T.M."/>
            <person name="Saltikov C."/>
            <person name="House C.H."/>
            <person name="Richardson P."/>
        </authorList>
    </citation>
    <scope>NUCLEOTIDE SEQUENCE [LARGE SCALE GENOMIC DNA]</scope>
    <source>
        <strain evidence="2">V24Sta</strain>
    </source>
</reference>
<feature type="transmembrane region" description="Helical" evidence="1">
    <location>
        <begin position="85"/>
        <end position="104"/>
    </location>
</feature>
<protein>
    <submittedName>
        <fullName evidence="2">Uncharacterized protein</fullName>
    </submittedName>
</protein>
<dbReference type="GeneID" id="6164718"/>
<keyword evidence="1" id="KW-0812">Transmembrane</keyword>
<keyword evidence="1" id="KW-0472">Membrane</keyword>
<dbReference type="RefSeq" id="WP_012349754.1">
    <property type="nucleotide sequence ID" value="NC_010525.1"/>
</dbReference>
<evidence type="ECO:0000256" key="1">
    <source>
        <dbReference type="SAM" id="Phobius"/>
    </source>
</evidence>
<accession>B1YBV0</accession>
<sequence>MWLRRGLWISTIAAVVILALLPSVSYLGLRHPANLAGMYLLTALAAGALYSFSKALGERLFLLLGLLVVPTAAAGVALLSAGWEAGGYLIAAAYWGEPVMGYFIYRRLAGRWRGVFLASAAAYAYSLPLTLFGLWLVPAVADAVKLAALVNLLREPVRL</sequence>
<dbReference type="Proteomes" id="UP000001694">
    <property type="component" value="Chromosome"/>
</dbReference>
<feature type="transmembrane region" description="Helical" evidence="1">
    <location>
        <begin position="7"/>
        <end position="29"/>
    </location>
</feature>
<dbReference type="STRING" id="444157.Tneu_0386"/>
<keyword evidence="1" id="KW-1133">Transmembrane helix</keyword>
<dbReference type="eggNOG" id="arCOG03778">
    <property type="taxonomic scope" value="Archaea"/>
</dbReference>
<feature type="transmembrane region" description="Helical" evidence="1">
    <location>
        <begin position="116"/>
        <end position="137"/>
    </location>
</feature>
<dbReference type="OrthoDB" id="29181at2157"/>
<feature type="transmembrane region" description="Helical" evidence="1">
    <location>
        <begin position="35"/>
        <end position="53"/>
    </location>
</feature>
<dbReference type="EMBL" id="CP001014">
    <property type="protein sequence ID" value="ACB39334.1"/>
    <property type="molecule type" value="Genomic_DNA"/>
</dbReference>
<name>B1YBV0_PYRNV</name>
<dbReference type="AlphaFoldDB" id="B1YBV0"/>
<dbReference type="HOGENOM" id="CLU_1656944_0_0_2"/>
<evidence type="ECO:0000313" key="2">
    <source>
        <dbReference type="EMBL" id="ACB39334.1"/>
    </source>
</evidence>
<evidence type="ECO:0000313" key="3">
    <source>
        <dbReference type="Proteomes" id="UP000001694"/>
    </source>
</evidence>
<organism evidence="2 3">
    <name type="scientific">Pyrobaculum neutrophilum (strain DSM 2338 / JCM 9278 / NBRC 100436 / V24Sta)</name>
    <name type="common">Thermoproteus neutrophilus</name>
    <dbReference type="NCBI Taxonomy" id="444157"/>
    <lineage>
        <taxon>Archaea</taxon>
        <taxon>Thermoproteota</taxon>
        <taxon>Thermoprotei</taxon>
        <taxon>Thermoproteales</taxon>
        <taxon>Thermoproteaceae</taxon>
        <taxon>Pyrobaculum</taxon>
    </lineage>
</organism>
<keyword evidence="3" id="KW-1185">Reference proteome</keyword>
<proteinExistence type="predicted"/>
<dbReference type="KEGG" id="tne:Tneu_0386"/>
<feature type="transmembrane region" description="Helical" evidence="1">
    <location>
        <begin position="60"/>
        <end position="79"/>
    </location>
</feature>
<gene>
    <name evidence="2" type="ordered locus">Tneu_0386</name>
</gene>